<reference evidence="1 2" key="1">
    <citation type="submission" date="2014-12" db="EMBL/GenBank/DDBJ databases">
        <title>Draft genome sequences of 29 type strains of Enterococci.</title>
        <authorList>
            <person name="Zhong Z."/>
            <person name="Sun Z."/>
            <person name="Liu W."/>
            <person name="Zhang W."/>
            <person name="Zhang H."/>
        </authorList>
    </citation>
    <scope>NUCLEOTIDE SEQUENCE [LARGE SCALE GENOMIC DNA]</scope>
    <source>
        <strain evidence="1 2">DSM 17029</strain>
    </source>
</reference>
<dbReference type="EMBL" id="JXKH01000004">
    <property type="protein sequence ID" value="OJG18313.1"/>
    <property type="molecule type" value="Genomic_DNA"/>
</dbReference>
<dbReference type="STRING" id="214095.RU97_GL001710"/>
<dbReference type="Proteomes" id="UP000181884">
    <property type="component" value="Unassembled WGS sequence"/>
</dbReference>
<organism evidence="1 2">
    <name type="scientific">Enterococcus canis</name>
    <dbReference type="NCBI Taxonomy" id="214095"/>
    <lineage>
        <taxon>Bacteria</taxon>
        <taxon>Bacillati</taxon>
        <taxon>Bacillota</taxon>
        <taxon>Bacilli</taxon>
        <taxon>Lactobacillales</taxon>
        <taxon>Enterococcaceae</taxon>
        <taxon>Enterococcus</taxon>
    </lineage>
</organism>
<gene>
    <name evidence="1" type="ORF">RU97_GL001710</name>
</gene>
<evidence type="ECO:0000313" key="1">
    <source>
        <dbReference type="EMBL" id="OJG18313.1"/>
    </source>
</evidence>
<protein>
    <submittedName>
        <fullName evidence="1">Uncharacterized protein</fullName>
    </submittedName>
</protein>
<accession>A0A1L8RF07</accession>
<keyword evidence="2" id="KW-1185">Reference proteome</keyword>
<comment type="caution">
    <text evidence="1">The sequence shown here is derived from an EMBL/GenBank/DDBJ whole genome shotgun (WGS) entry which is preliminary data.</text>
</comment>
<name>A0A1L8RF07_9ENTE</name>
<evidence type="ECO:0000313" key="2">
    <source>
        <dbReference type="Proteomes" id="UP000181884"/>
    </source>
</evidence>
<proteinExistence type="predicted"/>
<dbReference type="RefSeq" id="WP_067396018.1">
    <property type="nucleotide sequence ID" value="NZ_JXKH01000004.1"/>
</dbReference>
<dbReference type="AlphaFoldDB" id="A0A1L8RF07"/>
<sequence length="104" mass="12034">MDETTKDWLSQHFGEKDWIEDGYYRCRILNDEEVELAYLLPGYCGETVRHPQIRFQRQGSVFVPVVLIDQVSQPMRYQTSDEDAAALQQAADALIQKFKHAKGV</sequence>